<dbReference type="InterPro" id="IPR008922">
    <property type="entry name" value="Di-copper_centre_dom_sf"/>
</dbReference>
<feature type="signal peptide" evidence="11">
    <location>
        <begin position="1"/>
        <end position="16"/>
    </location>
</feature>
<dbReference type="GO" id="GO:0042438">
    <property type="term" value="P:melanin biosynthetic process"/>
    <property type="evidence" value="ECO:0007669"/>
    <property type="project" value="UniProtKB-KW"/>
</dbReference>
<keyword evidence="14" id="KW-1185">Reference proteome</keyword>
<evidence type="ECO:0000256" key="5">
    <source>
        <dbReference type="ARBA" id="ARBA00023002"/>
    </source>
</evidence>
<evidence type="ECO:0000259" key="12">
    <source>
        <dbReference type="PROSITE" id="PS00498"/>
    </source>
</evidence>
<evidence type="ECO:0000256" key="11">
    <source>
        <dbReference type="SAM" id="SignalP"/>
    </source>
</evidence>
<comment type="catalytic activity">
    <reaction evidence="9">
        <text>2 L-dopa + O2 = 2 L-dopaquinone + 2 H2O</text>
        <dbReference type="Rhea" id="RHEA:34287"/>
        <dbReference type="ChEBI" id="CHEBI:15377"/>
        <dbReference type="ChEBI" id="CHEBI:15379"/>
        <dbReference type="ChEBI" id="CHEBI:57504"/>
        <dbReference type="ChEBI" id="CHEBI:57924"/>
        <dbReference type="EC" id="1.14.18.1"/>
    </reaction>
</comment>
<dbReference type="EC" id="1.14.18.1" evidence="3"/>
<protein>
    <recommendedName>
        <fullName evidence="3">tyrosinase</fullName>
        <ecNumber evidence="3">1.14.18.1</ecNumber>
    </recommendedName>
</protein>
<name>A0A9Q9AWR3_9PEZI</name>
<keyword evidence="6" id="KW-0186">Copper</keyword>
<dbReference type="InterPro" id="IPR050316">
    <property type="entry name" value="Tyrosinase/Hemocyanin"/>
</dbReference>
<dbReference type="PANTHER" id="PTHR11474">
    <property type="entry name" value="TYROSINASE FAMILY MEMBER"/>
    <property type="match status" value="1"/>
</dbReference>
<evidence type="ECO:0000256" key="1">
    <source>
        <dbReference type="ARBA" id="ARBA00001973"/>
    </source>
</evidence>
<dbReference type="GO" id="GO:0004503">
    <property type="term" value="F:tyrosinase activity"/>
    <property type="evidence" value="ECO:0007669"/>
    <property type="project" value="UniProtKB-EC"/>
</dbReference>
<evidence type="ECO:0000313" key="14">
    <source>
        <dbReference type="Proteomes" id="UP001056384"/>
    </source>
</evidence>
<organism evidence="13 14">
    <name type="scientific">Septoria linicola</name>
    <dbReference type="NCBI Taxonomy" id="215465"/>
    <lineage>
        <taxon>Eukaryota</taxon>
        <taxon>Fungi</taxon>
        <taxon>Dikarya</taxon>
        <taxon>Ascomycota</taxon>
        <taxon>Pezizomycotina</taxon>
        <taxon>Dothideomycetes</taxon>
        <taxon>Dothideomycetidae</taxon>
        <taxon>Mycosphaerellales</taxon>
        <taxon>Mycosphaerellaceae</taxon>
        <taxon>Septoria</taxon>
    </lineage>
</organism>
<evidence type="ECO:0000256" key="6">
    <source>
        <dbReference type="ARBA" id="ARBA00023008"/>
    </source>
</evidence>
<evidence type="ECO:0000256" key="7">
    <source>
        <dbReference type="ARBA" id="ARBA00023033"/>
    </source>
</evidence>
<comment type="cofactor">
    <cofactor evidence="1">
        <name>Cu(2+)</name>
        <dbReference type="ChEBI" id="CHEBI:29036"/>
    </cofactor>
</comment>
<feature type="domain" description="Tyrosinase copper-binding" evidence="12">
    <location>
        <begin position="253"/>
        <end position="264"/>
    </location>
</feature>
<evidence type="ECO:0000256" key="8">
    <source>
        <dbReference type="ARBA" id="ARBA00023101"/>
    </source>
</evidence>
<dbReference type="Proteomes" id="UP001056384">
    <property type="component" value="Chromosome 8"/>
</dbReference>
<evidence type="ECO:0000256" key="4">
    <source>
        <dbReference type="ARBA" id="ARBA00022723"/>
    </source>
</evidence>
<dbReference type="PRINTS" id="PR00092">
    <property type="entry name" value="TYROSINASE"/>
</dbReference>
<dbReference type="Gene3D" id="2.60.310.20">
    <property type="match status" value="1"/>
</dbReference>
<evidence type="ECO:0000256" key="10">
    <source>
        <dbReference type="ARBA" id="ARBA00048881"/>
    </source>
</evidence>
<dbReference type="InterPro" id="IPR041640">
    <property type="entry name" value="Tyrosinase_C"/>
</dbReference>
<comment type="similarity">
    <text evidence="2">Belongs to the tyrosinase family.</text>
</comment>
<dbReference type="GO" id="GO:0046872">
    <property type="term" value="F:metal ion binding"/>
    <property type="evidence" value="ECO:0007669"/>
    <property type="project" value="UniProtKB-KW"/>
</dbReference>
<dbReference type="SUPFAM" id="SSF48056">
    <property type="entry name" value="Di-copper centre-containing domain"/>
    <property type="match status" value="1"/>
</dbReference>
<keyword evidence="5" id="KW-0560">Oxidoreductase</keyword>
<keyword evidence="11" id="KW-0732">Signal</keyword>
<dbReference type="EMBL" id="CP099425">
    <property type="protein sequence ID" value="USW56555.1"/>
    <property type="molecule type" value="Genomic_DNA"/>
</dbReference>
<gene>
    <name evidence="13" type="ORF">Slin15195_G098740</name>
</gene>
<dbReference type="AlphaFoldDB" id="A0A9Q9AWR3"/>
<sequence>MLNIFLLGLARFQATPQEGKYSYYRICAIHGRPFGPWDNVQPANGTEDNGYCTHVSNLLLPWHRPYLALFEQLLFEHIVECVNEFPPGELRQRYAQAAMLVRLPFWDWAVKPENGSVWPEIVQQPRIQVVMPNGTTTIDNPLFSYKFRPISSRDMQLDPFASWQQTLRYPNAQTSNAKSQNDRIGIELENQQVNYQNRIYNLLTFYDNFTQFGNEAWIGDEENVDSLEALHDAIHGNTGKDGHMTYLDFSAYDPIFWLHHVCLDRFWAIWQILHPDSFVEPMAAYSDTFTYKEGSIQDANSPLNPFSRDRIGTKWTPNTVRDTRTFGYTYPETQTGNQADTKAQVNKLYGEAFDKGSHISRRDKAATAQGAKVAAGFEVDGRQRHYTASLLSNKHALNGSYAIYVFVGDFNETDPCTWPTSPNLAGTHAIFTSLHPGNSVSRPSIVTGGEVPLTNILLNKASSGDLSSLDEESVESFLKDNLHWRVATFNDQAVPTEDVSDLEIIVTMTEVTPAATEHDLPTRQNFKKLASITKDRPGGC</sequence>
<evidence type="ECO:0000256" key="9">
    <source>
        <dbReference type="ARBA" id="ARBA00048233"/>
    </source>
</evidence>
<keyword evidence="4" id="KW-0479">Metal-binding</keyword>
<proteinExistence type="inferred from homology"/>
<evidence type="ECO:0000313" key="13">
    <source>
        <dbReference type="EMBL" id="USW56555.1"/>
    </source>
</evidence>
<keyword evidence="7" id="KW-0503">Monooxygenase</keyword>
<feature type="chain" id="PRO_5040324411" description="tyrosinase" evidence="11">
    <location>
        <begin position="17"/>
        <end position="540"/>
    </location>
</feature>
<evidence type="ECO:0000256" key="3">
    <source>
        <dbReference type="ARBA" id="ARBA00011906"/>
    </source>
</evidence>
<comment type="catalytic activity">
    <reaction evidence="10">
        <text>L-tyrosine + O2 = L-dopaquinone + H2O</text>
        <dbReference type="Rhea" id="RHEA:18117"/>
        <dbReference type="ChEBI" id="CHEBI:15377"/>
        <dbReference type="ChEBI" id="CHEBI:15379"/>
        <dbReference type="ChEBI" id="CHEBI:57924"/>
        <dbReference type="ChEBI" id="CHEBI:58315"/>
        <dbReference type="EC" id="1.14.18.1"/>
    </reaction>
</comment>
<dbReference type="Pfam" id="PF18132">
    <property type="entry name" value="Tyrosinase_C"/>
    <property type="match status" value="1"/>
</dbReference>
<dbReference type="Gene3D" id="1.10.1280.10">
    <property type="entry name" value="Di-copper center containing domain from catechol oxidase"/>
    <property type="match status" value="1"/>
</dbReference>
<evidence type="ECO:0000256" key="2">
    <source>
        <dbReference type="ARBA" id="ARBA00009928"/>
    </source>
</evidence>
<keyword evidence="8" id="KW-0470">Melanin biosynthesis</keyword>
<reference evidence="13" key="1">
    <citation type="submission" date="2022-06" db="EMBL/GenBank/DDBJ databases">
        <title>Complete genome sequences of two strains of the flax pathogen Septoria linicola.</title>
        <authorList>
            <person name="Lapalu N."/>
            <person name="Simon A."/>
            <person name="Demenou B."/>
            <person name="Paumier D."/>
            <person name="Guillot M.-P."/>
            <person name="Gout L."/>
            <person name="Valade R."/>
        </authorList>
    </citation>
    <scope>NUCLEOTIDE SEQUENCE</scope>
    <source>
        <strain evidence="13">SE15195</strain>
    </source>
</reference>
<dbReference type="InterPro" id="IPR002227">
    <property type="entry name" value="Tyrosinase_Cu-bd"/>
</dbReference>
<dbReference type="Pfam" id="PF00264">
    <property type="entry name" value="Tyrosinase"/>
    <property type="match status" value="1"/>
</dbReference>
<dbReference type="PROSITE" id="PS00498">
    <property type="entry name" value="TYROSINASE_2"/>
    <property type="match status" value="1"/>
</dbReference>
<dbReference type="PANTHER" id="PTHR11474:SF76">
    <property type="entry name" value="SHKT DOMAIN-CONTAINING PROTEIN"/>
    <property type="match status" value="1"/>
</dbReference>
<accession>A0A9Q9AWR3</accession>